<dbReference type="SUPFAM" id="SSF69593">
    <property type="entry name" value="Glycerol-3-phosphate (1)-acyltransferase"/>
    <property type="match status" value="1"/>
</dbReference>
<evidence type="ECO:0000256" key="5">
    <source>
        <dbReference type="ARBA" id="ARBA00023315"/>
    </source>
</evidence>
<keyword evidence="2" id="KW-0444">Lipid biosynthesis</keyword>
<evidence type="ECO:0000259" key="7">
    <source>
        <dbReference type="SMART" id="SM00563"/>
    </source>
</evidence>
<sequence length="271" mass="30682">MSIGSPTRGFIRLFLYALWTLPIMPLQFVAVLLRIRPLYRWLPVIYHRVVCYILGIRIEVYGQPSHATPTLFVGNHVSYLDVEVLSSILPVSFIAKSEVASWPFFGWLARLQRTVFIERRQRATGKGRDGIQRRLDAGDDLVLFAEGTSGDGTRVLPFRSALLGATQMRHGREPVPVQPFTIAYARLDGIPVGRLCRPFFAWFGDMELAPHLWNMMAMGEVAAIVVFHDSVDIDRLGDRKKLSEHCFRTVSRSMQSINRGRYDELPPPAAA</sequence>
<keyword evidence="4" id="KW-0443">Lipid metabolism</keyword>
<comment type="pathway">
    <text evidence="1">Lipid metabolism.</text>
</comment>
<dbReference type="AlphaFoldDB" id="A0A5C8PV24"/>
<dbReference type="Proteomes" id="UP000321638">
    <property type="component" value="Unassembled WGS sequence"/>
</dbReference>
<name>A0A5C8PV24_9HYPH</name>
<dbReference type="PANTHER" id="PTHR10434">
    <property type="entry name" value="1-ACYL-SN-GLYCEROL-3-PHOSPHATE ACYLTRANSFERASE"/>
    <property type="match status" value="1"/>
</dbReference>
<evidence type="ECO:0000256" key="4">
    <source>
        <dbReference type="ARBA" id="ARBA00023098"/>
    </source>
</evidence>
<evidence type="ECO:0000256" key="3">
    <source>
        <dbReference type="ARBA" id="ARBA00022679"/>
    </source>
</evidence>
<organism evidence="8 9">
    <name type="scientific">Vineibacter terrae</name>
    <dbReference type="NCBI Taxonomy" id="2586908"/>
    <lineage>
        <taxon>Bacteria</taxon>
        <taxon>Pseudomonadati</taxon>
        <taxon>Pseudomonadota</taxon>
        <taxon>Alphaproteobacteria</taxon>
        <taxon>Hyphomicrobiales</taxon>
        <taxon>Vineibacter</taxon>
    </lineage>
</organism>
<keyword evidence="6" id="KW-0472">Membrane</keyword>
<keyword evidence="9" id="KW-1185">Reference proteome</keyword>
<dbReference type="PANTHER" id="PTHR10434:SF64">
    <property type="entry name" value="1-ACYL-SN-GLYCEROL-3-PHOSPHATE ACYLTRANSFERASE-RELATED"/>
    <property type="match status" value="1"/>
</dbReference>
<accession>A0A5C8PV24</accession>
<dbReference type="OrthoDB" id="9806880at2"/>
<keyword evidence="5 8" id="KW-0012">Acyltransferase</keyword>
<evidence type="ECO:0000256" key="6">
    <source>
        <dbReference type="SAM" id="Phobius"/>
    </source>
</evidence>
<feature type="transmembrane region" description="Helical" evidence="6">
    <location>
        <begin position="13"/>
        <end position="33"/>
    </location>
</feature>
<evidence type="ECO:0000256" key="1">
    <source>
        <dbReference type="ARBA" id="ARBA00005189"/>
    </source>
</evidence>
<protein>
    <submittedName>
        <fullName evidence="8">1-acyl-sn-glycerol-3-phosphate acyltransferase</fullName>
    </submittedName>
</protein>
<gene>
    <name evidence="8" type="ORF">FHP25_02020</name>
</gene>
<reference evidence="8 9" key="1">
    <citation type="submission" date="2019-06" db="EMBL/GenBank/DDBJ databases">
        <title>New taxonomy in bacterial strain CC-CFT640, isolated from vineyard.</title>
        <authorList>
            <person name="Lin S.-Y."/>
            <person name="Tsai C.-F."/>
            <person name="Young C.-C."/>
        </authorList>
    </citation>
    <scope>NUCLEOTIDE SEQUENCE [LARGE SCALE GENOMIC DNA]</scope>
    <source>
        <strain evidence="8 9">CC-CFT640</strain>
    </source>
</reference>
<dbReference type="SMART" id="SM00563">
    <property type="entry name" value="PlsC"/>
    <property type="match status" value="1"/>
</dbReference>
<comment type="caution">
    <text evidence="8">The sequence shown here is derived from an EMBL/GenBank/DDBJ whole genome shotgun (WGS) entry which is preliminary data.</text>
</comment>
<keyword evidence="3 8" id="KW-0808">Transferase</keyword>
<evidence type="ECO:0000313" key="9">
    <source>
        <dbReference type="Proteomes" id="UP000321638"/>
    </source>
</evidence>
<feature type="domain" description="Phospholipid/glycerol acyltransferase" evidence="7">
    <location>
        <begin position="70"/>
        <end position="185"/>
    </location>
</feature>
<dbReference type="GO" id="GO:0006654">
    <property type="term" value="P:phosphatidic acid biosynthetic process"/>
    <property type="evidence" value="ECO:0007669"/>
    <property type="project" value="TreeGrafter"/>
</dbReference>
<keyword evidence="6" id="KW-1133">Transmembrane helix</keyword>
<dbReference type="EMBL" id="VDUZ01000002">
    <property type="protein sequence ID" value="TXL81865.1"/>
    <property type="molecule type" value="Genomic_DNA"/>
</dbReference>
<dbReference type="GO" id="GO:0003841">
    <property type="term" value="F:1-acylglycerol-3-phosphate O-acyltransferase activity"/>
    <property type="evidence" value="ECO:0007669"/>
    <property type="project" value="TreeGrafter"/>
</dbReference>
<dbReference type="CDD" id="cd07989">
    <property type="entry name" value="LPLAT_AGPAT-like"/>
    <property type="match status" value="1"/>
</dbReference>
<dbReference type="InterPro" id="IPR002123">
    <property type="entry name" value="Plipid/glycerol_acylTrfase"/>
</dbReference>
<keyword evidence="6" id="KW-0812">Transmembrane</keyword>
<evidence type="ECO:0000256" key="2">
    <source>
        <dbReference type="ARBA" id="ARBA00022516"/>
    </source>
</evidence>
<proteinExistence type="predicted"/>
<evidence type="ECO:0000313" key="8">
    <source>
        <dbReference type="EMBL" id="TXL81865.1"/>
    </source>
</evidence>
<dbReference type="Pfam" id="PF01553">
    <property type="entry name" value="Acyltransferase"/>
    <property type="match status" value="1"/>
</dbReference>